<dbReference type="Gene3D" id="3.40.50.150">
    <property type="entry name" value="Vaccinia Virus protein VP39"/>
    <property type="match status" value="1"/>
</dbReference>
<dbReference type="InterPro" id="IPR004498">
    <property type="entry name" value="Ribosomal_PrmA_MeTrfase"/>
</dbReference>
<evidence type="ECO:0000256" key="2">
    <source>
        <dbReference type="ARBA" id="ARBA00022490"/>
    </source>
</evidence>
<proteinExistence type="inferred from homology"/>
<dbReference type="GO" id="GO:0005840">
    <property type="term" value="C:ribosome"/>
    <property type="evidence" value="ECO:0007669"/>
    <property type="project" value="UniProtKB-KW"/>
</dbReference>
<dbReference type="Pfam" id="PF06325">
    <property type="entry name" value="PrmA"/>
    <property type="match status" value="1"/>
</dbReference>
<sequence length="299" mass="32165">MREITLLVNDRAAEILGDALMDAGALSVSIEDADADTPDEQPLYGEPGLEPTKLAWKNSYLKVLVNDDFDFDLDMAIAVKGLGIEEPELVSDEKVQDADWVRITQAQFQPVRVSDRLWIVPTWHEPPAGDTAINIRLDPGVAFGTGSHPTTHLCLQWLDANVKAGESVLDYGCGTGILAIAAKKVGAGDVLGTDIDPQAVEAAIENSKANDAPATFVLPKDMPEGTFDVVVANILSNPLKLLAPALLARVKPQGHLVLSGVLARQAQEVIDVYKENDPSVKLSVWKESEGWVCIAGQKE</sequence>
<reference evidence="7" key="2">
    <citation type="journal article" date="2021" name="PeerJ">
        <title>Extensive microbial diversity within the chicken gut microbiome revealed by metagenomics and culture.</title>
        <authorList>
            <person name="Gilroy R."/>
            <person name="Ravi A."/>
            <person name="Getino M."/>
            <person name="Pursley I."/>
            <person name="Horton D.L."/>
            <person name="Alikhan N.F."/>
            <person name="Baker D."/>
            <person name="Gharbi K."/>
            <person name="Hall N."/>
            <person name="Watson M."/>
            <person name="Adriaenssens E.M."/>
            <person name="Foster-Nyarko E."/>
            <person name="Jarju S."/>
            <person name="Secka A."/>
            <person name="Antonio M."/>
            <person name="Oren A."/>
            <person name="Chaudhuri R.R."/>
            <person name="La Ragione R."/>
            <person name="Hildebrand F."/>
            <person name="Pallen M.J."/>
        </authorList>
    </citation>
    <scope>NUCLEOTIDE SEQUENCE</scope>
    <source>
        <strain evidence="7">7463</strain>
    </source>
</reference>
<dbReference type="SUPFAM" id="SSF53335">
    <property type="entry name" value="S-adenosyl-L-methionine-dependent methyltransferases"/>
    <property type="match status" value="1"/>
</dbReference>
<dbReference type="EC" id="2.1.1.-" evidence="6"/>
<dbReference type="PANTHER" id="PTHR43648:SF1">
    <property type="entry name" value="ELECTRON TRANSFER FLAVOPROTEIN BETA SUBUNIT LYSINE METHYLTRANSFERASE"/>
    <property type="match status" value="1"/>
</dbReference>
<comment type="function">
    <text evidence="6">Methylates ribosomal protein L11.</text>
</comment>
<comment type="similarity">
    <text evidence="1 6">Belongs to the methyltransferase superfamily. PrmA family.</text>
</comment>
<keyword evidence="2 6" id="KW-0963">Cytoplasm</keyword>
<dbReference type="InterPro" id="IPR050078">
    <property type="entry name" value="Ribosomal_L11_MeTrfase_PrmA"/>
</dbReference>
<evidence type="ECO:0000313" key="8">
    <source>
        <dbReference type="Proteomes" id="UP000824083"/>
    </source>
</evidence>
<dbReference type="AlphaFoldDB" id="A0A9D1IHF3"/>
<dbReference type="NCBIfam" id="TIGR00406">
    <property type="entry name" value="prmA"/>
    <property type="match status" value="1"/>
</dbReference>
<protein>
    <recommendedName>
        <fullName evidence="6">Ribosomal protein L11 methyltransferase</fullName>
        <shortName evidence="6">L11 Mtase</shortName>
        <ecNumber evidence="6">2.1.1.-</ecNumber>
    </recommendedName>
</protein>
<keyword evidence="3 6" id="KW-0489">Methyltransferase</keyword>
<dbReference type="HAMAP" id="MF_00735">
    <property type="entry name" value="Methyltr_PrmA"/>
    <property type="match status" value="1"/>
</dbReference>
<comment type="catalytic activity">
    <reaction evidence="6">
        <text>L-lysyl-[protein] + 3 S-adenosyl-L-methionine = N(6),N(6),N(6)-trimethyl-L-lysyl-[protein] + 3 S-adenosyl-L-homocysteine + 3 H(+)</text>
        <dbReference type="Rhea" id="RHEA:54192"/>
        <dbReference type="Rhea" id="RHEA-COMP:9752"/>
        <dbReference type="Rhea" id="RHEA-COMP:13826"/>
        <dbReference type="ChEBI" id="CHEBI:15378"/>
        <dbReference type="ChEBI" id="CHEBI:29969"/>
        <dbReference type="ChEBI" id="CHEBI:57856"/>
        <dbReference type="ChEBI" id="CHEBI:59789"/>
        <dbReference type="ChEBI" id="CHEBI:61961"/>
    </reaction>
</comment>
<gene>
    <name evidence="6 7" type="primary">prmA</name>
    <name evidence="7" type="ORF">IAC56_03760</name>
</gene>
<evidence type="ECO:0000313" key="7">
    <source>
        <dbReference type="EMBL" id="HIU37373.1"/>
    </source>
</evidence>
<comment type="caution">
    <text evidence="7">The sequence shown here is derived from an EMBL/GenBank/DDBJ whole genome shotgun (WGS) entry which is preliminary data.</text>
</comment>
<dbReference type="Proteomes" id="UP000824083">
    <property type="component" value="Unassembled WGS sequence"/>
</dbReference>
<dbReference type="PIRSF" id="PIRSF000401">
    <property type="entry name" value="RPL11_MTase"/>
    <property type="match status" value="1"/>
</dbReference>
<feature type="binding site" evidence="6">
    <location>
        <position position="151"/>
    </location>
    <ligand>
        <name>S-adenosyl-L-methionine</name>
        <dbReference type="ChEBI" id="CHEBI:59789"/>
    </ligand>
</feature>
<evidence type="ECO:0000256" key="1">
    <source>
        <dbReference type="ARBA" id="ARBA00009741"/>
    </source>
</evidence>
<dbReference type="GO" id="GO:0016279">
    <property type="term" value="F:protein-lysine N-methyltransferase activity"/>
    <property type="evidence" value="ECO:0007669"/>
    <property type="project" value="TreeGrafter"/>
</dbReference>
<dbReference type="EMBL" id="DVMY01000064">
    <property type="protein sequence ID" value="HIU37373.1"/>
    <property type="molecule type" value="Genomic_DNA"/>
</dbReference>
<keyword evidence="4 6" id="KW-0808">Transferase</keyword>
<keyword evidence="7" id="KW-0689">Ribosomal protein</keyword>
<reference evidence="7" key="1">
    <citation type="submission" date="2020-10" db="EMBL/GenBank/DDBJ databases">
        <authorList>
            <person name="Gilroy R."/>
        </authorList>
    </citation>
    <scope>NUCLEOTIDE SEQUENCE</scope>
    <source>
        <strain evidence="7">7463</strain>
    </source>
</reference>
<name>A0A9D1IHF3_9BURK</name>
<feature type="binding site" evidence="6">
    <location>
        <position position="194"/>
    </location>
    <ligand>
        <name>S-adenosyl-L-methionine</name>
        <dbReference type="ChEBI" id="CHEBI:59789"/>
    </ligand>
</feature>
<comment type="subcellular location">
    <subcellularLocation>
        <location evidence="6">Cytoplasm</location>
    </subcellularLocation>
</comment>
<evidence type="ECO:0000256" key="5">
    <source>
        <dbReference type="ARBA" id="ARBA00022691"/>
    </source>
</evidence>
<keyword evidence="5 6" id="KW-0949">S-adenosyl-L-methionine</keyword>
<dbReference type="GO" id="GO:0032259">
    <property type="term" value="P:methylation"/>
    <property type="evidence" value="ECO:0007669"/>
    <property type="project" value="UniProtKB-KW"/>
</dbReference>
<keyword evidence="7" id="KW-0687">Ribonucleoprotein</keyword>
<dbReference type="PANTHER" id="PTHR43648">
    <property type="entry name" value="ELECTRON TRANSFER FLAVOPROTEIN BETA SUBUNIT LYSINE METHYLTRANSFERASE"/>
    <property type="match status" value="1"/>
</dbReference>
<organism evidence="7 8">
    <name type="scientific">Candidatus Aphodousia faecigallinarum</name>
    <dbReference type="NCBI Taxonomy" id="2840677"/>
    <lineage>
        <taxon>Bacteria</taxon>
        <taxon>Pseudomonadati</taxon>
        <taxon>Pseudomonadota</taxon>
        <taxon>Betaproteobacteria</taxon>
        <taxon>Burkholderiales</taxon>
        <taxon>Sutterellaceae</taxon>
        <taxon>Sutterellaceae incertae sedis</taxon>
        <taxon>Candidatus Aphodousia</taxon>
    </lineage>
</organism>
<dbReference type="GO" id="GO:0005829">
    <property type="term" value="C:cytosol"/>
    <property type="evidence" value="ECO:0007669"/>
    <property type="project" value="TreeGrafter"/>
</dbReference>
<feature type="binding site" evidence="6">
    <location>
        <position position="172"/>
    </location>
    <ligand>
        <name>S-adenosyl-L-methionine</name>
        <dbReference type="ChEBI" id="CHEBI:59789"/>
    </ligand>
</feature>
<feature type="binding site" evidence="6">
    <location>
        <position position="233"/>
    </location>
    <ligand>
        <name>S-adenosyl-L-methionine</name>
        <dbReference type="ChEBI" id="CHEBI:59789"/>
    </ligand>
</feature>
<evidence type="ECO:0000256" key="3">
    <source>
        <dbReference type="ARBA" id="ARBA00022603"/>
    </source>
</evidence>
<evidence type="ECO:0000256" key="6">
    <source>
        <dbReference type="HAMAP-Rule" id="MF_00735"/>
    </source>
</evidence>
<evidence type="ECO:0000256" key="4">
    <source>
        <dbReference type="ARBA" id="ARBA00022679"/>
    </source>
</evidence>
<dbReference type="InterPro" id="IPR029063">
    <property type="entry name" value="SAM-dependent_MTases_sf"/>
</dbReference>
<dbReference type="CDD" id="cd02440">
    <property type="entry name" value="AdoMet_MTases"/>
    <property type="match status" value="1"/>
</dbReference>
<accession>A0A9D1IHF3</accession>